<gene>
    <name evidence="3" type="ORF">HHL21_05305</name>
</gene>
<keyword evidence="4" id="KW-1185">Reference proteome</keyword>
<dbReference type="Proteomes" id="UP000583752">
    <property type="component" value="Unassembled WGS sequence"/>
</dbReference>
<organism evidence="3 4">
    <name type="scientific">Massilia polaris</name>
    <dbReference type="NCBI Taxonomy" id="2728846"/>
    <lineage>
        <taxon>Bacteria</taxon>
        <taxon>Pseudomonadati</taxon>
        <taxon>Pseudomonadota</taxon>
        <taxon>Betaproteobacteria</taxon>
        <taxon>Burkholderiales</taxon>
        <taxon>Oxalobacteraceae</taxon>
        <taxon>Telluria group</taxon>
        <taxon>Massilia</taxon>
    </lineage>
</organism>
<dbReference type="NCBIfam" id="TIGR00252">
    <property type="entry name" value="YraN family protein"/>
    <property type="match status" value="1"/>
</dbReference>
<protein>
    <recommendedName>
        <fullName evidence="2">UPF0102 protein HHL21_05305</fullName>
    </recommendedName>
</protein>
<dbReference type="Gene3D" id="3.40.1350.10">
    <property type="match status" value="1"/>
</dbReference>
<comment type="caution">
    <text evidence="3">The sequence shown here is derived from an EMBL/GenBank/DDBJ whole genome shotgun (WGS) entry which is preliminary data.</text>
</comment>
<accession>A0A848HF94</accession>
<dbReference type="AlphaFoldDB" id="A0A848HF94"/>
<dbReference type="SUPFAM" id="SSF52980">
    <property type="entry name" value="Restriction endonuclease-like"/>
    <property type="match status" value="1"/>
</dbReference>
<dbReference type="InterPro" id="IPR011856">
    <property type="entry name" value="tRNA_endonuc-like_dom_sf"/>
</dbReference>
<dbReference type="HAMAP" id="MF_00048">
    <property type="entry name" value="UPF0102"/>
    <property type="match status" value="1"/>
</dbReference>
<dbReference type="PANTHER" id="PTHR34039">
    <property type="entry name" value="UPF0102 PROTEIN YRAN"/>
    <property type="match status" value="1"/>
</dbReference>
<name>A0A848HF94_9BURK</name>
<dbReference type="RefSeq" id="WP_169464203.1">
    <property type="nucleotide sequence ID" value="NZ_JABBGG010000002.1"/>
</dbReference>
<evidence type="ECO:0000313" key="3">
    <source>
        <dbReference type="EMBL" id="NML60516.1"/>
    </source>
</evidence>
<dbReference type="CDD" id="cd20736">
    <property type="entry name" value="PoNe_Nuclease"/>
    <property type="match status" value="1"/>
</dbReference>
<sequence>MWPLRLSAKQQEGRIGEQEALTYLQQRGLELVETNFNCKAGEIDLIMRERDTLVFVEVRKRSGKLKGAAADSITPAKKRRVICAAQLYLSRFPRMPECRIDVVTIDGDALEWLPNAIEM</sequence>
<dbReference type="GO" id="GO:0003676">
    <property type="term" value="F:nucleic acid binding"/>
    <property type="evidence" value="ECO:0007669"/>
    <property type="project" value="InterPro"/>
</dbReference>
<evidence type="ECO:0000313" key="4">
    <source>
        <dbReference type="Proteomes" id="UP000583752"/>
    </source>
</evidence>
<dbReference type="PANTHER" id="PTHR34039:SF1">
    <property type="entry name" value="UPF0102 PROTEIN YRAN"/>
    <property type="match status" value="1"/>
</dbReference>
<reference evidence="3 4" key="1">
    <citation type="submission" date="2020-04" db="EMBL/GenBank/DDBJ databases">
        <title>Massilia sp. RP-1-19 isolated from soil.</title>
        <authorList>
            <person name="Dahal R.H."/>
        </authorList>
    </citation>
    <scope>NUCLEOTIDE SEQUENCE [LARGE SCALE GENOMIC DNA]</scope>
    <source>
        <strain evidence="3 4">RP-1-19</strain>
    </source>
</reference>
<proteinExistence type="inferred from homology"/>
<dbReference type="InterPro" id="IPR003509">
    <property type="entry name" value="UPF0102_YraN-like"/>
</dbReference>
<dbReference type="Pfam" id="PF02021">
    <property type="entry name" value="UPF0102"/>
    <property type="match status" value="1"/>
</dbReference>
<dbReference type="EMBL" id="JABBGG010000002">
    <property type="protein sequence ID" value="NML60516.1"/>
    <property type="molecule type" value="Genomic_DNA"/>
</dbReference>
<evidence type="ECO:0000256" key="1">
    <source>
        <dbReference type="ARBA" id="ARBA00006738"/>
    </source>
</evidence>
<dbReference type="InterPro" id="IPR011335">
    <property type="entry name" value="Restrct_endonuc-II-like"/>
</dbReference>
<dbReference type="NCBIfam" id="NF009150">
    <property type="entry name" value="PRK12497.1-3"/>
    <property type="match status" value="1"/>
</dbReference>
<evidence type="ECO:0000256" key="2">
    <source>
        <dbReference type="HAMAP-Rule" id="MF_00048"/>
    </source>
</evidence>
<comment type="similarity">
    <text evidence="1 2">Belongs to the UPF0102 family.</text>
</comment>